<dbReference type="eggNOG" id="ENOG5031AXY">
    <property type="taxonomic scope" value="Bacteria"/>
</dbReference>
<evidence type="ECO:0000313" key="2">
    <source>
        <dbReference type="EMBL" id="ARJ55922.1"/>
    </source>
</evidence>
<dbReference type="Proteomes" id="UP000192902">
    <property type="component" value="Chromosome"/>
</dbReference>
<gene>
    <name evidence="2" type="ORF">CCUN_0267</name>
</gene>
<accession>A0A1W6BV11</accession>
<feature type="region of interest" description="Disordered" evidence="1">
    <location>
        <begin position="1"/>
        <end position="22"/>
    </location>
</feature>
<dbReference type="RefSeq" id="WP_027305014.1">
    <property type="nucleotide sequence ID" value="NZ_CP020867.1"/>
</dbReference>
<evidence type="ECO:0000313" key="3">
    <source>
        <dbReference type="Proteomes" id="UP000192902"/>
    </source>
</evidence>
<feature type="compositionally biased region" description="Basic and acidic residues" evidence="1">
    <location>
        <begin position="80"/>
        <end position="90"/>
    </location>
</feature>
<dbReference type="EMBL" id="CP020867">
    <property type="protein sequence ID" value="ARJ55922.1"/>
    <property type="molecule type" value="Genomic_DNA"/>
</dbReference>
<protein>
    <submittedName>
        <fullName evidence="2">Uncharacterized protein</fullName>
    </submittedName>
</protein>
<dbReference type="STRING" id="1121267.CCUN_0267"/>
<sequence>MEESALATNIAQNATPAAEGGTNSMLSFFDDLGGIGKSLEGLGSLASIGTGIYGMFLQNKALNLQKKALNQAQAQQNIENERWNKRENERVNANAQISQSATAWNDNPMQRE</sequence>
<organism evidence="2 3">
    <name type="scientific">Campylobacter cuniculorum DSM 23162 = LMG 24588</name>
    <dbReference type="NCBI Taxonomy" id="1121267"/>
    <lineage>
        <taxon>Bacteria</taxon>
        <taxon>Pseudomonadati</taxon>
        <taxon>Campylobacterota</taxon>
        <taxon>Epsilonproteobacteria</taxon>
        <taxon>Campylobacterales</taxon>
        <taxon>Campylobacteraceae</taxon>
        <taxon>Campylobacter</taxon>
    </lineage>
</organism>
<feature type="region of interest" description="Disordered" evidence="1">
    <location>
        <begin position="80"/>
        <end position="112"/>
    </location>
</feature>
<name>A0A1W6BV11_9BACT</name>
<proteinExistence type="predicted"/>
<dbReference type="KEGG" id="ccun:CCUN_0267"/>
<dbReference type="AlphaFoldDB" id="A0A1W6BV11"/>
<reference evidence="2 3" key="1">
    <citation type="submission" date="2017-04" db="EMBL/GenBank/DDBJ databases">
        <title>Complete genome sequence of the Campylobacter cuniculorum type strain LMG24588.</title>
        <authorList>
            <person name="Miller W.G."/>
            <person name="Yee E."/>
            <person name="Revez J."/>
            <person name="Bono J.L."/>
            <person name="Rossi M."/>
        </authorList>
    </citation>
    <scope>NUCLEOTIDE SEQUENCE [LARGE SCALE GENOMIC DNA]</scope>
    <source>
        <strain evidence="2 3">LMG 24588</strain>
    </source>
</reference>
<evidence type="ECO:0000256" key="1">
    <source>
        <dbReference type="SAM" id="MobiDB-lite"/>
    </source>
</evidence>
<feature type="compositionally biased region" description="Polar residues" evidence="1">
    <location>
        <begin position="93"/>
        <end position="112"/>
    </location>
</feature>